<reference evidence="9" key="2">
    <citation type="submission" date="2020-05" db="UniProtKB">
        <authorList>
            <consortium name="EnsemblMetazoa"/>
        </authorList>
    </citation>
    <scope>IDENTIFICATION</scope>
    <source>
        <strain evidence="9">maculatus3</strain>
    </source>
</reference>
<keyword evidence="1" id="KW-0645">Protease</keyword>
<reference evidence="10" key="1">
    <citation type="submission" date="2013-09" db="EMBL/GenBank/DDBJ databases">
        <title>The Genome Sequence of Anopheles maculatus species B.</title>
        <authorList>
            <consortium name="The Broad Institute Genomics Platform"/>
            <person name="Neafsey D.E."/>
            <person name="Besansky N."/>
            <person name="Howell P."/>
            <person name="Walton C."/>
            <person name="Young S.K."/>
            <person name="Zeng Q."/>
            <person name="Gargeya S."/>
            <person name="Fitzgerald M."/>
            <person name="Haas B."/>
            <person name="Abouelleil A."/>
            <person name="Allen A.W."/>
            <person name="Alvarado L."/>
            <person name="Arachchi H.M."/>
            <person name="Berlin A.M."/>
            <person name="Chapman S.B."/>
            <person name="Gainer-Dewar J."/>
            <person name="Goldberg J."/>
            <person name="Griggs A."/>
            <person name="Gujja S."/>
            <person name="Hansen M."/>
            <person name="Howarth C."/>
            <person name="Imamovic A."/>
            <person name="Ireland A."/>
            <person name="Larimer J."/>
            <person name="McCowan C."/>
            <person name="Murphy C."/>
            <person name="Pearson M."/>
            <person name="Poon T.W."/>
            <person name="Priest M."/>
            <person name="Roberts A."/>
            <person name="Saif S."/>
            <person name="Shea T."/>
            <person name="Sisk P."/>
            <person name="Sykes S."/>
            <person name="Wortman J."/>
            <person name="Nusbaum C."/>
            <person name="Birren B."/>
        </authorList>
    </citation>
    <scope>NUCLEOTIDE SEQUENCE [LARGE SCALE GENOMIC DNA]</scope>
    <source>
        <strain evidence="10">maculatus3</strain>
    </source>
</reference>
<keyword evidence="6" id="KW-0812">Transmembrane</keyword>
<keyword evidence="3" id="KW-0720">Serine protease</keyword>
<keyword evidence="2" id="KW-0378">Hydrolase</keyword>
<dbReference type="InterPro" id="IPR009003">
    <property type="entry name" value="Peptidase_S1_PA"/>
</dbReference>
<dbReference type="Gene3D" id="2.40.10.10">
    <property type="entry name" value="Trypsin-like serine proteases"/>
    <property type="match status" value="1"/>
</dbReference>
<evidence type="ECO:0000256" key="5">
    <source>
        <dbReference type="ARBA" id="ARBA00024195"/>
    </source>
</evidence>
<dbReference type="EnsemblMetazoa" id="AMAM007183-RA">
    <property type="protein sequence ID" value="AMAM007183-PA"/>
    <property type="gene ID" value="AMAM007183"/>
</dbReference>
<dbReference type="InterPro" id="IPR043504">
    <property type="entry name" value="Peptidase_S1_PA_chymotrypsin"/>
</dbReference>
<dbReference type="PANTHER" id="PTHR24276:SF91">
    <property type="entry name" value="AT26814P-RELATED"/>
    <property type="match status" value="1"/>
</dbReference>
<name>A0A182SHZ2_9DIPT</name>
<evidence type="ECO:0000256" key="6">
    <source>
        <dbReference type="SAM" id="Phobius"/>
    </source>
</evidence>
<feature type="transmembrane region" description="Helical" evidence="6">
    <location>
        <begin position="331"/>
        <end position="348"/>
    </location>
</feature>
<dbReference type="GO" id="GO:0006508">
    <property type="term" value="P:proteolysis"/>
    <property type="evidence" value="ECO:0007669"/>
    <property type="project" value="UniProtKB-KW"/>
</dbReference>
<dbReference type="VEuPathDB" id="VectorBase:AMAM007183"/>
<evidence type="ECO:0000259" key="8">
    <source>
        <dbReference type="PROSITE" id="PS50240"/>
    </source>
</evidence>
<organism evidence="9 10">
    <name type="scientific">Anopheles maculatus</name>
    <dbReference type="NCBI Taxonomy" id="74869"/>
    <lineage>
        <taxon>Eukaryota</taxon>
        <taxon>Metazoa</taxon>
        <taxon>Ecdysozoa</taxon>
        <taxon>Arthropoda</taxon>
        <taxon>Hexapoda</taxon>
        <taxon>Insecta</taxon>
        <taxon>Pterygota</taxon>
        <taxon>Neoptera</taxon>
        <taxon>Endopterygota</taxon>
        <taxon>Diptera</taxon>
        <taxon>Nematocera</taxon>
        <taxon>Culicoidea</taxon>
        <taxon>Culicidae</taxon>
        <taxon>Anophelinae</taxon>
        <taxon>Anopheles</taxon>
        <taxon>Anopheles maculatus group</taxon>
    </lineage>
</organism>
<dbReference type="AlphaFoldDB" id="A0A182SHZ2"/>
<evidence type="ECO:0000313" key="9">
    <source>
        <dbReference type="EnsemblMetazoa" id="AMAM007183-PA"/>
    </source>
</evidence>
<dbReference type="PROSITE" id="PS50240">
    <property type="entry name" value="TRYPSIN_DOM"/>
    <property type="match status" value="1"/>
</dbReference>
<proteinExistence type="inferred from homology"/>
<dbReference type="PRINTS" id="PR00722">
    <property type="entry name" value="CHYMOTRYPSIN"/>
</dbReference>
<feature type="signal peptide" evidence="7">
    <location>
        <begin position="1"/>
        <end position="21"/>
    </location>
</feature>
<comment type="similarity">
    <text evidence="5">Belongs to the peptidase S1 family. CLIP subfamily.</text>
</comment>
<dbReference type="SUPFAM" id="SSF50494">
    <property type="entry name" value="Trypsin-like serine proteases"/>
    <property type="match status" value="1"/>
</dbReference>
<keyword evidence="6" id="KW-1133">Transmembrane helix</keyword>
<evidence type="ECO:0000256" key="7">
    <source>
        <dbReference type="SAM" id="SignalP"/>
    </source>
</evidence>
<evidence type="ECO:0000313" key="10">
    <source>
        <dbReference type="Proteomes" id="UP000075901"/>
    </source>
</evidence>
<keyword evidence="10" id="KW-1185">Reference proteome</keyword>
<keyword evidence="4" id="KW-1015">Disulfide bond</keyword>
<dbReference type="GO" id="GO:0004252">
    <property type="term" value="F:serine-type endopeptidase activity"/>
    <property type="evidence" value="ECO:0007669"/>
    <property type="project" value="InterPro"/>
</dbReference>
<dbReference type="SMART" id="SM00020">
    <property type="entry name" value="Tryp_SPc"/>
    <property type="match status" value="1"/>
</dbReference>
<sequence>MDRKVRVVSILLGVMVLFCNGEPLGAGTVVERVQEEVIQQQQSVVNSFPIEDLDEESDIMRVVEKTFNLEDINPLLVGGGPALMGAYPAQVAIQIGAAAFCGGTILNQNHILSAASCVLDGNNNLIAANQFTVRAGVLTVDQNAPALAVNRIFPHPQYNPWSFENDIAVLRLTNNIVFPQVATPNMAPAELNHRIVYDGAICQVLGWNWLPTAQNVPLQVLNVLFASRESCTGQHQGLLRDSMVCTQLTAPAHGVCAANRGGGLYCNNMLTGVISFGFGCGSNNTYTVYTQVRYFHHWIQQQFVRTDTPVAGPTPMPGVVGGGGGGDASTITLSLATIIVAIVSALFLS</sequence>
<dbReference type="Proteomes" id="UP000075901">
    <property type="component" value="Unassembled WGS sequence"/>
</dbReference>
<dbReference type="InterPro" id="IPR001314">
    <property type="entry name" value="Peptidase_S1A"/>
</dbReference>
<dbReference type="FunFam" id="2.40.10.10:FF:000068">
    <property type="entry name" value="transmembrane protease serine 2"/>
    <property type="match status" value="1"/>
</dbReference>
<dbReference type="Pfam" id="PF00089">
    <property type="entry name" value="Trypsin"/>
    <property type="match status" value="1"/>
</dbReference>
<evidence type="ECO:0000256" key="4">
    <source>
        <dbReference type="ARBA" id="ARBA00023157"/>
    </source>
</evidence>
<feature type="chain" id="PRO_5008135870" description="Peptidase S1 domain-containing protein" evidence="7">
    <location>
        <begin position="22"/>
        <end position="349"/>
    </location>
</feature>
<dbReference type="PANTHER" id="PTHR24276">
    <property type="entry name" value="POLYSERASE-RELATED"/>
    <property type="match status" value="1"/>
</dbReference>
<dbReference type="CDD" id="cd00190">
    <property type="entry name" value="Tryp_SPc"/>
    <property type="match status" value="1"/>
</dbReference>
<feature type="domain" description="Peptidase S1" evidence="8">
    <location>
        <begin position="76"/>
        <end position="304"/>
    </location>
</feature>
<evidence type="ECO:0000256" key="2">
    <source>
        <dbReference type="ARBA" id="ARBA00022801"/>
    </source>
</evidence>
<keyword evidence="6" id="KW-0472">Membrane</keyword>
<evidence type="ECO:0000256" key="1">
    <source>
        <dbReference type="ARBA" id="ARBA00022670"/>
    </source>
</evidence>
<accession>A0A182SHZ2</accession>
<protein>
    <recommendedName>
        <fullName evidence="8">Peptidase S1 domain-containing protein</fullName>
    </recommendedName>
</protein>
<dbReference type="InterPro" id="IPR050430">
    <property type="entry name" value="Peptidase_S1"/>
</dbReference>
<keyword evidence="7" id="KW-0732">Signal</keyword>
<evidence type="ECO:0000256" key="3">
    <source>
        <dbReference type="ARBA" id="ARBA00022825"/>
    </source>
</evidence>
<dbReference type="InterPro" id="IPR001254">
    <property type="entry name" value="Trypsin_dom"/>
</dbReference>